<gene>
    <name evidence="1" type="ORF">F383_22842</name>
</gene>
<accession>A0A0B0MJP4</accession>
<organism evidence="1 2">
    <name type="scientific">Gossypium arboreum</name>
    <name type="common">Tree cotton</name>
    <name type="synonym">Gossypium nanking</name>
    <dbReference type="NCBI Taxonomy" id="29729"/>
    <lineage>
        <taxon>Eukaryota</taxon>
        <taxon>Viridiplantae</taxon>
        <taxon>Streptophyta</taxon>
        <taxon>Embryophyta</taxon>
        <taxon>Tracheophyta</taxon>
        <taxon>Spermatophyta</taxon>
        <taxon>Magnoliopsida</taxon>
        <taxon>eudicotyledons</taxon>
        <taxon>Gunneridae</taxon>
        <taxon>Pentapetalae</taxon>
        <taxon>rosids</taxon>
        <taxon>malvids</taxon>
        <taxon>Malvales</taxon>
        <taxon>Malvaceae</taxon>
        <taxon>Malvoideae</taxon>
        <taxon>Gossypium</taxon>
    </lineage>
</organism>
<name>A0A0B0MJP4_GOSAR</name>
<protein>
    <submittedName>
        <fullName evidence="1">Uncharacterized protein</fullName>
    </submittedName>
</protein>
<dbReference type="Proteomes" id="UP000032142">
    <property type="component" value="Unassembled WGS sequence"/>
</dbReference>
<comment type="caution">
    <text evidence="1">The sequence shown here is derived from an EMBL/GenBank/DDBJ whole genome shotgun (WGS) entry which is preliminary data.</text>
</comment>
<dbReference type="AlphaFoldDB" id="A0A0B0MJP4"/>
<evidence type="ECO:0000313" key="2">
    <source>
        <dbReference type="Proteomes" id="UP000032142"/>
    </source>
</evidence>
<sequence length="33" mass="3962">MMRHLKGGRRVESKELLKGSRLVHLRSRIHHQD</sequence>
<dbReference type="EMBL" id="JRRC01163760">
    <property type="protein sequence ID" value="KHG01005.1"/>
    <property type="molecule type" value="Genomic_DNA"/>
</dbReference>
<proteinExistence type="predicted"/>
<evidence type="ECO:0000313" key="1">
    <source>
        <dbReference type="EMBL" id="KHG01005.1"/>
    </source>
</evidence>
<reference evidence="2" key="1">
    <citation type="submission" date="2014-09" db="EMBL/GenBank/DDBJ databases">
        <authorList>
            <person name="Mudge J."/>
            <person name="Ramaraj T."/>
            <person name="Lindquist I.E."/>
            <person name="Bharti A.K."/>
            <person name="Sundararajan A."/>
            <person name="Cameron C.T."/>
            <person name="Woodward J.E."/>
            <person name="May G.D."/>
            <person name="Brubaker C."/>
            <person name="Broadhvest J."/>
            <person name="Wilkins T.A."/>
        </authorList>
    </citation>
    <scope>NUCLEOTIDE SEQUENCE</scope>
    <source>
        <strain evidence="2">cv. AKA8401</strain>
    </source>
</reference>
<keyword evidence="2" id="KW-1185">Reference proteome</keyword>